<keyword evidence="3" id="KW-1185">Reference proteome</keyword>
<accession>A0AAD4USX4</accession>
<dbReference type="AlphaFoldDB" id="A0AAD4USX4"/>
<evidence type="ECO:0000313" key="2">
    <source>
        <dbReference type="EMBL" id="KAI5311311.1"/>
    </source>
</evidence>
<dbReference type="EMBL" id="JAJFAZ020000041">
    <property type="protein sequence ID" value="KAI5311311.1"/>
    <property type="molecule type" value="Genomic_DNA"/>
</dbReference>
<reference evidence="2 3" key="1">
    <citation type="journal article" date="2022" name="G3 (Bethesda)">
        <title>Whole-genome sequence and methylome profiling of the almond [Prunus dulcis (Mill.) D.A. Webb] cultivar 'Nonpareil'.</title>
        <authorList>
            <person name="D'Amico-Willman K.M."/>
            <person name="Ouma W.Z."/>
            <person name="Meulia T."/>
            <person name="Sideli G.M."/>
            <person name="Gradziel T.M."/>
            <person name="Fresnedo-Ramirez J."/>
        </authorList>
    </citation>
    <scope>NUCLEOTIDE SEQUENCE [LARGE SCALE GENOMIC DNA]</scope>
    <source>
        <strain evidence="2">Clone GOH B32 T37-40</strain>
    </source>
</reference>
<protein>
    <submittedName>
        <fullName evidence="2">Uncharacterized protein</fullName>
    </submittedName>
</protein>
<proteinExistence type="predicted"/>
<feature type="compositionally biased region" description="Basic residues" evidence="1">
    <location>
        <begin position="152"/>
        <end position="162"/>
    </location>
</feature>
<comment type="caution">
    <text evidence="2">The sequence shown here is derived from an EMBL/GenBank/DDBJ whole genome shotgun (WGS) entry which is preliminary data.</text>
</comment>
<evidence type="ECO:0000256" key="1">
    <source>
        <dbReference type="SAM" id="MobiDB-lite"/>
    </source>
</evidence>
<sequence length="178" mass="19511">MENSELPKDIKNLIRTMEGSDGGFVDRLSLTSDRRIQIPGEEIEENQWGGVLVELDVISRDQLRRSTILSALGPPLCPHDFVSGNSRATSQWVTHPGIALAPNLLNFGVPTTPKPVSSQKELMLDGCGCAHIRHITPSPLVDVGSYNPPPSRARRPRRHTRATRQSGSEPNCHIPGKV</sequence>
<evidence type="ECO:0000313" key="3">
    <source>
        <dbReference type="Proteomes" id="UP001054821"/>
    </source>
</evidence>
<gene>
    <name evidence="2" type="ORF">L3X38_000035</name>
</gene>
<dbReference type="Proteomes" id="UP001054821">
    <property type="component" value="Unassembled WGS sequence"/>
</dbReference>
<feature type="region of interest" description="Disordered" evidence="1">
    <location>
        <begin position="140"/>
        <end position="178"/>
    </location>
</feature>
<organism evidence="2 3">
    <name type="scientific">Prunus dulcis</name>
    <name type="common">Almond</name>
    <name type="synonym">Amygdalus dulcis</name>
    <dbReference type="NCBI Taxonomy" id="3755"/>
    <lineage>
        <taxon>Eukaryota</taxon>
        <taxon>Viridiplantae</taxon>
        <taxon>Streptophyta</taxon>
        <taxon>Embryophyta</taxon>
        <taxon>Tracheophyta</taxon>
        <taxon>Spermatophyta</taxon>
        <taxon>Magnoliopsida</taxon>
        <taxon>eudicotyledons</taxon>
        <taxon>Gunneridae</taxon>
        <taxon>Pentapetalae</taxon>
        <taxon>rosids</taxon>
        <taxon>fabids</taxon>
        <taxon>Rosales</taxon>
        <taxon>Rosaceae</taxon>
        <taxon>Amygdaloideae</taxon>
        <taxon>Amygdaleae</taxon>
        <taxon>Prunus</taxon>
    </lineage>
</organism>
<name>A0AAD4USX4_PRUDU</name>